<evidence type="ECO:0000259" key="1">
    <source>
        <dbReference type="Pfam" id="PF03466"/>
    </source>
</evidence>
<dbReference type="AlphaFoldDB" id="A0A3E2WY11"/>
<gene>
    <name evidence="2" type="ORF">DWX41_08275</name>
</gene>
<name>A0A3E2WY11_9FIRM</name>
<proteinExistence type="predicted"/>
<dbReference type="Proteomes" id="UP000261111">
    <property type="component" value="Unassembled WGS sequence"/>
</dbReference>
<dbReference type="InterPro" id="IPR005119">
    <property type="entry name" value="LysR_subst-bd"/>
</dbReference>
<sequence length="131" mass="14705">MRNEFHTIDNITDGDIYINCAESYLIKYLATAVKRLNGRYPGIHYHITSGDTSIVAEHLDRGLIDMAFIAKPHDLSEYVYLGIPESDTWGVLIYVQGLSAGAKFRNLTGRFDPVFHLLLGTIHKGRPVGKK</sequence>
<evidence type="ECO:0000313" key="2">
    <source>
        <dbReference type="EMBL" id="RGC33055.1"/>
    </source>
</evidence>
<reference evidence="2 3" key="1">
    <citation type="submission" date="2018-08" db="EMBL/GenBank/DDBJ databases">
        <title>A genome reference for cultivated species of the human gut microbiota.</title>
        <authorList>
            <person name="Zou Y."/>
            <person name="Xue W."/>
            <person name="Luo G."/>
        </authorList>
    </citation>
    <scope>NUCLEOTIDE SEQUENCE [LARGE SCALE GENOMIC DNA]</scope>
    <source>
        <strain evidence="2 3">AF19-21</strain>
    </source>
</reference>
<accession>A0A3E2WY11</accession>
<dbReference type="SUPFAM" id="SSF53850">
    <property type="entry name" value="Periplasmic binding protein-like II"/>
    <property type="match status" value="1"/>
</dbReference>
<comment type="caution">
    <text evidence="2">The sequence shown here is derived from an EMBL/GenBank/DDBJ whole genome shotgun (WGS) entry which is preliminary data.</text>
</comment>
<dbReference type="Gene3D" id="3.40.190.10">
    <property type="entry name" value="Periplasmic binding protein-like II"/>
    <property type="match status" value="1"/>
</dbReference>
<dbReference type="EMBL" id="QVIA01000007">
    <property type="protein sequence ID" value="RGC33055.1"/>
    <property type="molecule type" value="Genomic_DNA"/>
</dbReference>
<protein>
    <recommendedName>
        <fullName evidence="1">LysR substrate-binding domain-containing protein</fullName>
    </recommendedName>
</protein>
<evidence type="ECO:0000313" key="3">
    <source>
        <dbReference type="Proteomes" id="UP000261111"/>
    </source>
</evidence>
<dbReference type="Pfam" id="PF03466">
    <property type="entry name" value="LysR_substrate"/>
    <property type="match status" value="1"/>
</dbReference>
<feature type="domain" description="LysR substrate-binding" evidence="1">
    <location>
        <begin position="14"/>
        <end position="80"/>
    </location>
</feature>
<organism evidence="2 3">
    <name type="scientific">Hungatella hathewayi</name>
    <dbReference type="NCBI Taxonomy" id="154046"/>
    <lineage>
        <taxon>Bacteria</taxon>
        <taxon>Bacillati</taxon>
        <taxon>Bacillota</taxon>
        <taxon>Clostridia</taxon>
        <taxon>Lachnospirales</taxon>
        <taxon>Lachnospiraceae</taxon>
        <taxon>Hungatella</taxon>
    </lineage>
</organism>